<dbReference type="InterPro" id="IPR011004">
    <property type="entry name" value="Trimer_LpxA-like_sf"/>
</dbReference>
<accession>A0A6P2BN56</accession>
<dbReference type="SUPFAM" id="SSF51161">
    <property type="entry name" value="Trimeric LpxA-like enzymes"/>
    <property type="match status" value="1"/>
</dbReference>
<proteinExistence type="inferred from homology"/>
<comment type="similarity">
    <text evidence="1">Belongs to the transferase hexapeptide repeat family.</text>
</comment>
<evidence type="ECO:0000256" key="4">
    <source>
        <dbReference type="SAM" id="MobiDB-lite"/>
    </source>
</evidence>
<dbReference type="CDD" id="cd03354">
    <property type="entry name" value="LbH_SAT"/>
    <property type="match status" value="1"/>
</dbReference>
<comment type="caution">
    <text evidence="5">The sequence shown here is derived from an EMBL/GenBank/DDBJ whole genome shotgun (WGS) entry which is preliminary data.</text>
</comment>
<reference evidence="5 6" key="1">
    <citation type="submission" date="2018-11" db="EMBL/GenBank/DDBJ databases">
        <title>Trebonia kvetii gen.nov., sp.nov., a novel acidophilic actinobacterium, and proposal of the new actinobacterial family Treboniaceae fam. nov.</title>
        <authorList>
            <person name="Rapoport D."/>
            <person name="Sagova-Mareckova M."/>
            <person name="Sedlacek I."/>
            <person name="Provaznik J."/>
            <person name="Kralova S."/>
            <person name="Pavlinic D."/>
            <person name="Benes V."/>
            <person name="Kopecky J."/>
        </authorList>
    </citation>
    <scope>NUCLEOTIDE SEQUENCE [LARGE SCALE GENOMIC DNA]</scope>
    <source>
        <strain evidence="5 6">15Tr583</strain>
    </source>
</reference>
<evidence type="ECO:0000313" key="6">
    <source>
        <dbReference type="Proteomes" id="UP000460272"/>
    </source>
</evidence>
<protein>
    <recommendedName>
        <fullName evidence="7">Serine acetyltransferase</fullName>
    </recommendedName>
</protein>
<dbReference type="EMBL" id="RPFW01000010">
    <property type="protein sequence ID" value="TVZ00057.1"/>
    <property type="molecule type" value="Genomic_DNA"/>
</dbReference>
<sequence>MTAPLQAPSNVTIGGNEDASSPRARVGRQFLTYLFARLLPVQADQAGTMWPVPASRLGLKLEAAERQVGRVQMDDGSPRGPAGRTSVTTSPVMAKCSCQGSLRTAMRRDTTRYFFALYGDARTSVAMRLRTILLFPGLLAILIYRVCHHLLYGAEPNIATKLSYGALWLASRWYAIAVGIEIDSHAHIGPGLFINHFGAIIVGPAYIGENCNIAQSVTIGKSSMVTDWELETVDVLDVPTIGDRVWIGPGAVIAGPVSVGNDASVSANTLVIRDVQPRGVAMGVPAQIVSVKGSFRQVRYRGMEDDAERTAAILETRRASL</sequence>
<gene>
    <name evidence="5" type="ORF">EAS64_38965</name>
</gene>
<dbReference type="Pfam" id="PF00132">
    <property type="entry name" value="Hexapep"/>
    <property type="match status" value="1"/>
</dbReference>
<dbReference type="Proteomes" id="UP000460272">
    <property type="component" value="Unassembled WGS sequence"/>
</dbReference>
<evidence type="ECO:0008006" key="7">
    <source>
        <dbReference type="Google" id="ProtNLM"/>
    </source>
</evidence>
<dbReference type="InterPro" id="IPR001451">
    <property type="entry name" value="Hexapep"/>
</dbReference>
<evidence type="ECO:0000256" key="3">
    <source>
        <dbReference type="ARBA" id="ARBA00023315"/>
    </source>
</evidence>
<name>A0A6P2BN56_9ACTN</name>
<dbReference type="PANTHER" id="PTHR42811">
    <property type="entry name" value="SERINE ACETYLTRANSFERASE"/>
    <property type="match status" value="1"/>
</dbReference>
<dbReference type="AlphaFoldDB" id="A0A6P2BN56"/>
<keyword evidence="2" id="KW-0808">Transferase</keyword>
<keyword evidence="6" id="KW-1185">Reference proteome</keyword>
<keyword evidence="3" id="KW-0012">Acyltransferase</keyword>
<dbReference type="GO" id="GO:0016746">
    <property type="term" value="F:acyltransferase activity"/>
    <property type="evidence" value="ECO:0007669"/>
    <property type="project" value="UniProtKB-KW"/>
</dbReference>
<feature type="region of interest" description="Disordered" evidence="4">
    <location>
        <begin position="1"/>
        <end position="21"/>
    </location>
</feature>
<dbReference type="InterPro" id="IPR045304">
    <property type="entry name" value="LbH_SAT"/>
</dbReference>
<evidence type="ECO:0000256" key="2">
    <source>
        <dbReference type="ARBA" id="ARBA00022679"/>
    </source>
</evidence>
<dbReference type="Gene3D" id="2.160.10.10">
    <property type="entry name" value="Hexapeptide repeat proteins"/>
    <property type="match status" value="1"/>
</dbReference>
<organism evidence="5 6">
    <name type="scientific">Trebonia kvetii</name>
    <dbReference type="NCBI Taxonomy" id="2480626"/>
    <lineage>
        <taxon>Bacteria</taxon>
        <taxon>Bacillati</taxon>
        <taxon>Actinomycetota</taxon>
        <taxon>Actinomycetes</taxon>
        <taxon>Streptosporangiales</taxon>
        <taxon>Treboniaceae</taxon>
        <taxon>Trebonia</taxon>
    </lineage>
</organism>
<dbReference type="OrthoDB" id="2643438at2"/>
<evidence type="ECO:0000313" key="5">
    <source>
        <dbReference type="EMBL" id="TVZ00057.1"/>
    </source>
</evidence>
<evidence type="ECO:0000256" key="1">
    <source>
        <dbReference type="ARBA" id="ARBA00007274"/>
    </source>
</evidence>